<feature type="compositionally biased region" description="Basic and acidic residues" evidence="11">
    <location>
        <begin position="82"/>
        <end position="95"/>
    </location>
</feature>
<keyword evidence="3" id="KW-0677">Repeat</keyword>
<proteinExistence type="predicted"/>
<dbReference type="InterPro" id="IPR050752">
    <property type="entry name" value="C2H2-ZF_domain"/>
</dbReference>
<evidence type="ECO:0000256" key="7">
    <source>
        <dbReference type="ARBA" id="ARBA00023125"/>
    </source>
</evidence>
<keyword evidence="6" id="KW-0805">Transcription regulation</keyword>
<protein>
    <recommendedName>
        <fullName evidence="12">C2H2-type domain-containing protein</fullName>
    </recommendedName>
</protein>
<evidence type="ECO:0000313" key="14">
    <source>
        <dbReference type="Proteomes" id="UP001307889"/>
    </source>
</evidence>
<feature type="domain" description="C2H2-type" evidence="12">
    <location>
        <begin position="620"/>
        <end position="648"/>
    </location>
</feature>
<keyword evidence="2" id="KW-0479">Metal-binding</keyword>
<feature type="domain" description="C2H2-type" evidence="12">
    <location>
        <begin position="407"/>
        <end position="434"/>
    </location>
</feature>
<name>A0ABN7B9B5_9HEMI</name>
<keyword evidence="5" id="KW-0862">Zinc</keyword>
<dbReference type="Gene3D" id="3.30.160.60">
    <property type="entry name" value="Classic Zinc Finger"/>
    <property type="match status" value="6"/>
</dbReference>
<dbReference type="PROSITE" id="PS50157">
    <property type="entry name" value="ZINC_FINGER_C2H2_2"/>
    <property type="match status" value="5"/>
</dbReference>
<gene>
    <name evidence="13" type="ORF">NTJ_13655</name>
</gene>
<keyword evidence="7" id="KW-0238">DNA-binding</keyword>
<organism evidence="13 14">
    <name type="scientific">Nesidiocoris tenuis</name>
    <dbReference type="NCBI Taxonomy" id="355587"/>
    <lineage>
        <taxon>Eukaryota</taxon>
        <taxon>Metazoa</taxon>
        <taxon>Ecdysozoa</taxon>
        <taxon>Arthropoda</taxon>
        <taxon>Hexapoda</taxon>
        <taxon>Insecta</taxon>
        <taxon>Pterygota</taxon>
        <taxon>Neoptera</taxon>
        <taxon>Paraneoptera</taxon>
        <taxon>Hemiptera</taxon>
        <taxon>Heteroptera</taxon>
        <taxon>Panheteroptera</taxon>
        <taxon>Cimicomorpha</taxon>
        <taxon>Miridae</taxon>
        <taxon>Dicyphina</taxon>
        <taxon>Nesidiocoris</taxon>
    </lineage>
</organism>
<evidence type="ECO:0000256" key="1">
    <source>
        <dbReference type="ARBA" id="ARBA00004123"/>
    </source>
</evidence>
<evidence type="ECO:0000256" key="11">
    <source>
        <dbReference type="SAM" id="MobiDB-lite"/>
    </source>
</evidence>
<dbReference type="InterPro" id="IPR013087">
    <property type="entry name" value="Znf_C2H2_type"/>
</dbReference>
<feature type="domain" description="C2H2-type" evidence="12">
    <location>
        <begin position="649"/>
        <end position="676"/>
    </location>
</feature>
<feature type="region of interest" description="Disordered" evidence="11">
    <location>
        <begin position="135"/>
        <end position="184"/>
    </location>
</feature>
<evidence type="ECO:0000256" key="4">
    <source>
        <dbReference type="ARBA" id="ARBA00022771"/>
    </source>
</evidence>
<dbReference type="SUPFAM" id="SSF57667">
    <property type="entry name" value="beta-beta-alpha zinc fingers"/>
    <property type="match status" value="3"/>
</dbReference>
<evidence type="ECO:0000256" key="10">
    <source>
        <dbReference type="PROSITE-ProRule" id="PRU00042"/>
    </source>
</evidence>
<feature type="region of interest" description="Disordered" evidence="11">
    <location>
        <begin position="37"/>
        <end position="110"/>
    </location>
</feature>
<keyword evidence="14" id="KW-1185">Reference proteome</keyword>
<feature type="compositionally biased region" description="Basic and acidic residues" evidence="11">
    <location>
        <begin position="49"/>
        <end position="60"/>
    </location>
</feature>
<dbReference type="EMBL" id="AP028920">
    <property type="protein sequence ID" value="BET00839.1"/>
    <property type="molecule type" value="Genomic_DNA"/>
</dbReference>
<dbReference type="Pfam" id="PF00096">
    <property type="entry name" value="zf-C2H2"/>
    <property type="match status" value="1"/>
</dbReference>
<feature type="compositionally biased region" description="Polar residues" evidence="11">
    <location>
        <begin position="96"/>
        <end position="110"/>
    </location>
</feature>
<evidence type="ECO:0000256" key="6">
    <source>
        <dbReference type="ARBA" id="ARBA00023015"/>
    </source>
</evidence>
<dbReference type="PANTHER" id="PTHR24384">
    <property type="entry name" value="FINGER PUTATIVE TRANSCRIPTION FACTOR FAMILY-RELATED"/>
    <property type="match status" value="1"/>
</dbReference>
<feature type="domain" description="C2H2-type" evidence="12">
    <location>
        <begin position="478"/>
        <end position="506"/>
    </location>
</feature>
<dbReference type="PROSITE" id="PS00028">
    <property type="entry name" value="ZINC_FINGER_C2H2_1"/>
    <property type="match status" value="4"/>
</dbReference>
<dbReference type="PANTHER" id="PTHR24384:SF189">
    <property type="entry name" value="C2H2-TYPE DOMAIN-CONTAINING PROTEIN-RELATED"/>
    <property type="match status" value="1"/>
</dbReference>
<sequence length="714" mass="81497">MGAIEKGTEDLNCSAPLSKAVLGSATVKEAPCGFSTAQTNSKLIPDLSSKTKQDGNGVREARRKHLQNLSNVLPQSKSSSKSRSDDSKATPERVKSNTGAMSSSTKTPDSANKKLTFIDMFAEIGGVETLLSKMKEKSAGKRSKKSAGPSASVEPKKSPDRKQLVSNEADAPDCPSNTLPVPESVKPAVEAMIAPVEEDLSDSSKLEDERQQSKDDFPRCFVRLERLPKNIVDRRTIRLKEINGFGSSQDNVVRKRSRAEMSACFVSLERLPARIVNKPTIKIGDLIGAENSSKLRAETNPSSESSMPGNERYRCRLCDYQSSSRIYFKRHRAKHRKHLAMRTCPDCGFSSTDASSLHLHRCRMDDEDVRCRFCELMFAPIDLQTHLWEKHARLLGSVARSDGTVPFSCYYCSFVALDKKILKNHIRVHMAKIPMHAIELHNGRLFHVCHYCNFRTWRIGDIKRHFFETKVHSTGKTYNCSYCGMTYLSKTSMVRHKLLKHKRHKLKTGTCTKCNKKLPNQFKLLSHMRQHSKALRKEECNLCGLVVTDLKRHYLHAHTDTRLYQCPQCNVRFKQKTGLKQHMLRHTNTKRFGCSKCDFRTHRIFILKTHMLVHSNFRGFQCNKCKYSAKTRKALVSHVKLIHKKIKPHKCTQCDYRTASRSALRTHLMSHTGERPYGCPFCSYRYSRPFIIKLHVRRWHPEMASEYVKPMVFS</sequence>
<dbReference type="Proteomes" id="UP001307889">
    <property type="component" value="Chromosome 12"/>
</dbReference>
<evidence type="ECO:0000256" key="8">
    <source>
        <dbReference type="ARBA" id="ARBA00023163"/>
    </source>
</evidence>
<keyword evidence="4 10" id="KW-0863">Zinc-finger</keyword>
<evidence type="ECO:0000259" key="12">
    <source>
        <dbReference type="PROSITE" id="PS50157"/>
    </source>
</evidence>
<evidence type="ECO:0000256" key="3">
    <source>
        <dbReference type="ARBA" id="ARBA00022737"/>
    </source>
</evidence>
<feature type="compositionally biased region" description="Basic and acidic residues" evidence="11">
    <location>
        <begin position="154"/>
        <end position="163"/>
    </location>
</feature>
<accession>A0ABN7B9B5</accession>
<dbReference type="SMART" id="SM00355">
    <property type="entry name" value="ZnF_C2H2"/>
    <property type="match status" value="12"/>
</dbReference>
<feature type="domain" description="C2H2-type" evidence="12">
    <location>
        <begin position="564"/>
        <end position="591"/>
    </location>
</feature>
<evidence type="ECO:0000256" key="9">
    <source>
        <dbReference type="ARBA" id="ARBA00023242"/>
    </source>
</evidence>
<dbReference type="InterPro" id="IPR036236">
    <property type="entry name" value="Znf_C2H2_sf"/>
</dbReference>
<comment type="subcellular location">
    <subcellularLocation>
        <location evidence="1">Nucleus</location>
    </subcellularLocation>
</comment>
<evidence type="ECO:0000313" key="13">
    <source>
        <dbReference type="EMBL" id="BET00839.1"/>
    </source>
</evidence>
<keyword evidence="8" id="KW-0804">Transcription</keyword>
<evidence type="ECO:0000256" key="2">
    <source>
        <dbReference type="ARBA" id="ARBA00022723"/>
    </source>
</evidence>
<keyword evidence="9" id="KW-0539">Nucleus</keyword>
<evidence type="ECO:0000256" key="5">
    <source>
        <dbReference type="ARBA" id="ARBA00022833"/>
    </source>
</evidence>
<reference evidence="13 14" key="1">
    <citation type="submission" date="2023-09" db="EMBL/GenBank/DDBJ databases">
        <title>Nesidiocoris tenuis whole genome shotgun sequence.</title>
        <authorList>
            <person name="Shibata T."/>
            <person name="Shimoda M."/>
            <person name="Kobayashi T."/>
            <person name="Uehara T."/>
        </authorList>
    </citation>
    <scope>NUCLEOTIDE SEQUENCE [LARGE SCALE GENOMIC DNA]</scope>
    <source>
        <strain evidence="13 14">Japan</strain>
    </source>
</reference>